<dbReference type="NCBIfam" id="TIGR00106">
    <property type="entry name" value="MTH1187 family thiamine-binding protein"/>
    <property type="match status" value="1"/>
</dbReference>
<dbReference type="SUPFAM" id="SSF89957">
    <property type="entry name" value="MTH1187/YkoF-like"/>
    <property type="match status" value="1"/>
</dbReference>
<dbReference type="PANTHER" id="PTHR33777:SF1">
    <property type="entry name" value="UPF0045 PROTEIN ECM15"/>
    <property type="match status" value="1"/>
</dbReference>
<dbReference type="InterPro" id="IPR002767">
    <property type="entry name" value="Thiamine_BP"/>
</dbReference>
<protein>
    <recommendedName>
        <fullName evidence="2">Thiamine-binding protein domain-containing protein</fullName>
    </recommendedName>
</protein>
<dbReference type="RefSeq" id="XP_035345598.1">
    <property type="nucleotide sequence ID" value="XM_035489705.1"/>
</dbReference>
<dbReference type="GO" id="GO:0005829">
    <property type="term" value="C:cytosol"/>
    <property type="evidence" value="ECO:0007669"/>
    <property type="project" value="TreeGrafter"/>
</dbReference>
<dbReference type="KEGG" id="trg:TRUGW13939_06554"/>
<name>A0A7H8QZA4_TALRU</name>
<dbReference type="AlphaFoldDB" id="A0A7H8QZA4"/>
<dbReference type="GeneID" id="55994049"/>
<comment type="similarity">
    <text evidence="1">Belongs to the UPF0045 family.</text>
</comment>
<dbReference type="Pfam" id="PF01910">
    <property type="entry name" value="Thiamine_BP"/>
    <property type="match status" value="1"/>
</dbReference>
<sequence>MDPRSVSPVPVNISTLTTPAQCIADFSLIPIGSGTTSFAQQIAEIQRLCQQSGLKFAMHTTGTTLEGPWDMVHQVIGWAHSLVHQQGTARIQTDVRIQTRTDKVQPMEAEIATVERILAV</sequence>
<evidence type="ECO:0000313" key="3">
    <source>
        <dbReference type="EMBL" id="QKX59420.1"/>
    </source>
</evidence>
<dbReference type="InterPro" id="IPR051614">
    <property type="entry name" value="UPF0045_domain"/>
</dbReference>
<evidence type="ECO:0000256" key="1">
    <source>
        <dbReference type="ARBA" id="ARBA00010272"/>
    </source>
</evidence>
<gene>
    <name evidence="3" type="ORF">TRUGW13939_06554</name>
</gene>
<keyword evidence="4" id="KW-1185">Reference proteome</keyword>
<evidence type="ECO:0000313" key="4">
    <source>
        <dbReference type="Proteomes" id="UP000509510"/>
    </source>
</evidence>
<dbReference type="InterPro" id="IPR029756">
    <property type="entry name" value="MTH1187/YkoF-like"/>
</dbReference>
<dbReference type="PANTHER" id="PTHR33777">
    <property type="entry name" value="UPF0045 PROTEIN ECM15"/>
    <property type="match status" value="1"/>
</dbReference>
<dbReference type="Proteomes" id="UP000509510">
    <property type="component" value="Chromosome III"/>
</dbReference>
<reference evidence="4" key="1">
    <citation type="submission" date="2020-06" db="EMBL/GenBank/DDBJ databases">
        <title>A chromosome-scale genome assembly of Talaromyces rugulosus W13939.</title>
        <authorList>
            <person name="Wang B."/>
            <person name="Guo L."/>
            <person name="Ye K."/>
            <person name="Wang L."/>
        </authorList>
    </citation>
    <scope>NUCLEOTIDE SEQUENCE [LARGE SCALE GENOMIC DNA]</scope>
    <source>
        <strain evidence="4">W13939</strain>
    </source>
</reference>
<proteinExistence type="inferred from homology"/>
<dbReference type="Gene3D" id="3.30.70.930">
    <property type="match status" value="1"/>
</dbReference>
<evidence type="ECO:0000259" key="2">
    <source>
        <dbReference type="Pfam" id="PF01910"/>
    </source>
</evidence>
<organism evidence="3 4">
    <name type="scientific">Talaromyces rugulosus</name>
    <name type="common">Penicillium rugulosum</name>
    <dbReference type="NCBI Taxonomy" id="121627"/>
    <lineage>
        <taxon>Eukaryota</taxon>
        <taxon>Fungi</taxon>
        <taxon>Dikarya</taxon>
        <taxon>Ascomycota</taxon>
        <taxon>Pezizomycotina</taxon>
        <taxon>Eurotiomycetes</taxon>
        <taxon>Eurotiomycetidae</taxon>
        <taxon>Eurotiales</taxon>
        <taxon>Trichocomaceae</taxon>
        <taxon>Talaromyces</taxon>
        <taxon>Talaromyces sect. Islandici</taxon>
    </lineage>
</organism>
<dbReference type="EMBL" id="CP055900">
    <property type="protein sequence ID" value="QKX59420.1"/>
    <property type="molecule type" value="Genomic_DNA"/>
</dbReference>
<feature type="domain" description="Thiamine-binding protein" evidence="2">
    <location>
        <begin position="24"/>
        <end position="115"/>
    </location>
</feature>
<accession>A0A7H8QZA4</accession>
<dbReference type="OrthoDB" id="5587367at2759"/>